<evidence type="ECO:0000313" key="1">
    <source>
        <dbReference type="EMBL" id="KAG6743012.1"/>
    </source>
</evidence>
<protein>
    <submittedName>
        <fullName evidence="1">Uncharacterized protein</fullName>
    </submittedName>
</protein>
<dbReference type="Proteomes" id="UP000886885">
    <property type="component" value="Chromosome 17A"/>
</dbReference>
<accession>A0A8X7Y682</accession>
<dbReference type="AlphaFoldDB" id="A0A8X7Y682"/>
<reference evidence="1" key="1">
    <citation type="journal article" date="2020" name="bioRxiv">
        <title>Hybrid origin of Populus tomentosa Carr. identified through genome sequencing and phylogenomic analysis.</title>
        <authorList>
            <person name="An X."/>
            <person name="Gao K."/>
            <person name="Chen Z."/>
            <person name="Li J."/>
            <person name="Yang X."/>
            <person name="Yang X."/>
            <person name="Zhou J."/>
            <person name="Guo T."/>
            <person name="Zhao T."/>
            <person name="Huang S."/>
            <person name="Miao D."/>
            <person name="Khan W.U."/>
            <person name="Rao P."/>
            <person name="Ye M."/>
            <person name="Lei B."/>
            <person name="Liao W."/>
            <person name="Wang J."/>
            <person name="Ji L."/>
            <person name="Li Y."/>
            <person name="Guo B."/>
            <person name="Mustafa N.S."/>
            <person name="Li S."/>
            <person name="Yun Q."/>
            <person name="Keller S.R."/>
            <person name="Mao J."/>
            <person name="Zhang R."/>
            <person name="Strauss S.H."/>
        </authorList>
    </citation>
    <scope>NUCLEOTIDE SEQUENCE</scope>
    <source>
        <strain evidence="1">GM15</strain>
        <tissue evidence="1">Leaf</tissue>
    </source>
</reference>
<organism evidence="1 2">
    <name type="scientific">Populus tomentosa</name>
    <name type="common">Chinese white poplar</name>
    <dbReference type="NCBI Taxonomy" id="118781"/>
    <lineage>
        <taxon>Eukaryota</taxon>
        <taxon>Viridiplantae</taxon>
        <taxon>Streptophyta</taxon>
        <taxon>Embryophyta</taxon>
        <taxon>Tracheophyta</taxon>
        <taxon>Spermatophyta</taxon>
        <taxon>Magnoliopsida</taxon>
        <taxon>eudicotyledons</taxon>
        <taxon>Gunneridae</taxon>
        <taxon>Pentapetalae</taxon>
        <taxon>rosids</taxon>
        <taxon>fabids</taxon>
        <taxon>Malpighiales</taxon>
        <taxon>Salicaceae</taxon>
        <taxon>Saliceae</taxon>
        <taxon>Populus</taxon>
    </lineage>
</organism>
<evidence type="ECO:0000313" key="2">
    <source>
        <dbReference type="Proteomes" id="UP000886885"/>
    </source>
</evidence>
<gene>
    <name evidence="1" type="ORF">POTOM_053956</name>
</gene>
<keyword evidence="2" id="KW-1185">Reference proteome</keyword>
<sequence>MLDLSFPLYIKKNKVETEAGNFLRRVGKEREADLLEASDFQQFLPLLIFTTPAALDHQDLSSGEVDLVKCDALLISYMARSLSYGSPNLDTICRFSAEVLQFVLGNSSMKELLASSWENPFARVLSKITRR</sequence>
<dbReference type="EMBL" id="JAAWWB010000033">
    <property type="protein sequence ID" value="KAG6743012.1"/>
    <property type="molecule type" value="Genomic_DNA"/>
</dbReference>
<comment type="caution">
    <text evidence="1">The sequence shown here is derived from an EMBL/GenBank/DDBJ whole genome shotgun (WGS) entry which is preliminary data.</text>
</comment>
<proteinExistence type="predicted"/>
<name>A0A8X7Y682_POPTO</name>